<keyword evidence="3" id="KW-1185">Reference proteome</keyword>
<dbReference type="EMBL" id="CP029210">
    <property type="protein sequence ID" value="AWI53474.1"/>
    <property type="molecule type" value="Genomic_DNA"/>
</dbReference>
<name>A0A2U8FSU5_9BURK</name>
<protein>
    <recommendedName>
        <fullName evidence="1">CD-NTase-associated protein 12/Pycsar effector protein TIR domain-containing protein</fullName>
    </recommendedName>
</protein>
<dbReference type="GO" id="GO:0050135">
    <property type="term" value="F:NADP+ nucleosidase activity"/>
    <property type="evidence" value="ECO:0007669"/>
    <property type="project" value="InterPro"/>
</dbReference>
<evidence type="ECO:0000313" key="2">
    <source>
        <dbReference type="EMBL" id="AWI53474.1"/>
    </source>
</evidence>
<dbReference type="Proteomes" id="UP000244892">
    <property type="component" value="Chromosome"/>
</dbReference>
<dbReference type="InterPro" id="IPR019302">
    <property type="entry name" value="CAP12/PCTIR_TIR_dom"/>
</dbReference>
<sequence length="168" mass="18142">MFIASTSEGMAVSLALHRKLETSLGVTLWSWDVGNMNRFSIDRAKTLISTSDIAVFVSSPADVACLRTPNREAGLRTEETLFLIGLMVGALGPNRVFWVMPDEAGAPAAVAHRLGIHKFYFDGHRRDINAAISDASCSLQEAVKEIGLRSSLCPPGGSLDIVRAWLGK</sequence>
<dbReference type="AlphaFoldDB" id="A0A2U8FSU5"/>
<accession>A0A2U8FSU5</accession>
<feature type="domain" description="CD-NTase-associated protein 12/Pycsar effector protein TIR" evidence="1">
    <location>
        <begin position="2"/>
        <end position="104"/>
    </location>
</feature>
<reference evidence="2 3" key="1">
    <citation type="submission" date="2018-05" db="EMBL/GenBank/DDBJ databases">
        <title>complete genome sequence of Aquabacterium olei NBRC 110486.</title>
        <authorList>
            <person name="Tang B."/>
            <person name="Chang J."/>
            <person name="Zhang L."/>
            <person name="Yang H."/>
        </authorList>
    </citation>
    <scope>NUCLEOTIDE SEQUENCE [LARGE SCALE GENOMIC DNA]</scope>
    <source>
        <strain evidence="2 3">NBRC 110486</strain>
    </source>
</reference>
<proteinExistence type="predicted"/>
<gene>
    <name evidence="2" type="ORF">DEH84_08565</name>
</gene>
<evidence type="ECO:0000313" key="3">
    <source>
        <dbReference type="Proteomes" id="UP000244892"/>
    </source>
</evidence>
<evidence type="ECO:0000259" key="1">
    <source>
        <dbReference type="Pfam" id="PF10137"/>
    </source>
</evidence>
<dbReference type="KEGG" id="aon:DEH84_08565"/>
<dbReference type="Pfam" id="PF10137">
    <property type="entry name" value="CAP12-PCTIR_TIR"/>
    <property type="match status" value="1"/>
</dbReference>
<organism evidence="2 3">
    <name type="scientific">Aquabacterium olei</name>
    <dbReference type="NCBI Taxonomy" id="1296669"/>
    <lineage>
        <taxon>Bacteria</taxon>
        <taxon>Pseudomonadati</taxon>
        <taxon>Pseudomonadota</taxon>
        <taxon>Betaproteobacteria</taxon>
        <taxon>Burkholderiales</taxon>
        <taxon>Aquabacterium</taxon>
    </lineage>
</organism>